<dbReference type="PANTHER" id="PTHR30576:SF0">
    <property type="entry name" value="UNDECAPRENYL-PHOSPHATE N-ACETYLGALACTOSAMINYL 1-PHOSPHATE TRANSFERASE-RELATED"/>
    <property type="match status" value="1"/>
</dbReference>
<dbReference type="GO" id="GO:0016740">
    <property type="term" value="F:transferase activity"/>
    <property type="evidence" value="ECO:0007669"/>
    <property type="project" value="UniProtKB-KW"/>
</dbReference>
<dbReference type="Proteomes" id="UP001522816">
    <property type="component" value="Unassembled WGS sequence"/>
</dbReference>
<evidence type="ECO:0000256" key="2">
    <source>
        <dbReference type="SAM" id="Phobius"/>
    </source>
</evidence>
<dbReference type="EMBL" id="JAJIAR010000010">
    <property type="protein sequence ID" value="MCK8611896.1"/>
    <property type="molecule type" value="Genomic_DNA"/>
</dbReference>
<keyword evidence="5" id="KW-1185">Reference proteome</keyword>
<keyword evidence="4" id="KW-0808">Transferase</keyword>
<comment type="caution">
    <text evidence="4">The sequence shown here is derived from an EMBL/GenBank/DDBJ whole genome shotgun (WGS) entry which is preliminary data.</text>
</comment>
<organism evidence="4 5">
    <name type="scientific">Apilactobacillus nanyangensis</name>
    <dbReference type="NCBI Taxonomy" id="2799579"/>
    <lineage>
        <taxon>Bacteria</taxon>
        <taxon>Bacillati</taxon>
        <taxon>Bacillota</taxon>
        <taxon>Bacilli</taxon>
        <taxon>Lactobacillales</taxon>
        <taxon>Lactobacillaceae</taxon>
        <taxon>Apilactobacillus</taxon>
    </lineage>
</organism>
<keyword evidence="2" id="KW-0812">Transmembrane</keyword>
<proteinExistence type="inferred from homology"/>
<keyword evidence="2" id="KW-1133">Transmembrane helix</keyword>
<comment type="similarity">
    <text evidence="1">Belongs to the bacterial sugar transferase family.</text>
</comment>
<sequence>MEKIDYRFIDYSKRYLFFKRVLDIIVSLLGIIISLPITIFVIIAIKIEDGGPIFYAQKRVGKGKTEFLIFKFRSMVIDADKVKDELMEQNEIDGAMFKMAEDPRITKVGRFIRKHSIDEIPQLMNVLIGDMSIVGPRPPLPEEVAKYTEHDLKRLCVKPGCTGLWQVSGRNSLNFDEMVNLDMTYIKNASMSLDLKICFKTILIMIWPNDAY</sequence>
<dbReference type="PANTHER" id="PTHR30576">
    <property type="entry name" value="COLANIC BIOSYNTHESIS UDP-GLUCOSE LIPID CARRIER TRANSFERASE"/>
    <property type="match status" value="1"/>
</dbReference>
<feature type="transmembrane region" description="Helical" evidence="2">
    <location>
        <begin position="21"/>
        <end position="45"/>
    </location>
</feature>
<dbReference type="Pfam" id="PF02397">
    <property type="entry name" value="Bac_transf"/>
    <property type="match status" value="1"/>
</dbReference>
<keyword evidence="2" id="KW-0472">Membrane</keyword>
<feature type="domain" description="Bacterial sugar transferase" evidence="3">
    <location>
        <begin position="19"/>
        <end position="206"/>
    </location>
</feature>
<evidence type="ECO:0000313" key="4">
    <source>
        <dbReference type="EMBL" id="MCK8611896.1"/>
    </source>
</evidence>
<reference evidence="4 5" key="1">
    <citation type="submission" date="2021-11" db="EMBL/GenBank/DDBJ databases">
        <title>Comparative genomics of bee honey and flower isolates.</title>
        <authorList>
            <person name="Bechtner J.D."/>
            <person name="Gallus M.K."/>
            <person name="Ehrmann M."/>
        </authorList>
    </citation>
    <scope>NUCLEOTIDE SEQUENCE [LARGE SCALE GENOMIC DNA]</scope>
    <source>
        <strain evidence="4 5">7</strain>
    </source>
</reference>
<gene>
    <name evidence="4" type="ORF">LNP10_05205</name>
</gene>
<evidence type="ECO:0000259" key="3">
    <source>
        <dbReference type="Pfam" id="PF02397"/>
    </source>
</evidence>
<evidence type="ECO:0000313" key="5">
    <source>
        <dbReference type="Proteomes" id="UP001522816"/>
    </source>
</evidence>
<protein>
    <submittedName>
        <fullName evidence="4">Sugar transferase</fullName>
    </submittedName>
</protein>
<accession>A0ABT0HYA2</accession>
<evidence type="ECO:0000256" key="1">
    <source>
        <dbReference type="ARBA" id="ARBA00006464"/>
    </source>
</evidence>
<dbReference type="InterPro" id="IPR003362">
    <property type="entry name" value="Bact_transf"/>
</dbReference>
<dbReference type="RefSeq" id="WP_248596823.1">
    <property type="nucleotide sequence ID" value="NZ_JAJIAR010000010.1"/>
</dbReference>
<name>A0ABT0HYA2_9LACO</name>